<gene>
    <name evidence="2" type="ORF">TGEB3V08_LOCUS6884</name>
</gene>
<proteinExistence type="predicted"/>
<protein>
    <submittedName>
        <fullName evidence="2">Uncharacterized protein</fullName>
    </submittedName>
</protein>
<feature type="compositionally biased region" description="Basic and acidic residues" evidence="1">
    <location>
        <begin position="139"/>
        <end position="152"/>
    </location>
</feature>
<feature type="region of interest" description="Disordered" evidence="1">
    <location>
        <begin position="109"/>
        <end position="152"/>
    </location>
</feature>
<sequence length="186" mass="20140">MRTRSTWAVQSGGGKPQLAEHRLESNLAGPDLEMSRSKQSAVSARVSGGGAFSFFSCARLHLFFPDRSRQLCQCCSKSFGVSPLVERSGRMVKQGERLVEKPGHANIYVPTSYQKSSSSSSHGKRSEHSTVHSQSLLETVRESSEAQGHPLDHSQVDDSILGVFRLCGSPASSSLLADKLSSDVFN</sequence>
<name>A0A7R9K0M6_TIMGE</name>
<dbReference type="AlphaFoldDB" id="A0A7R9K0M6"/>
<evidence type="ECO:0000313" key="2">
    <source>
        <dbReference type="EMBL" id="CAD7597794.1"/>
    </source>
</evidence>
<reference evidence="2" key="1">
    <citation type="submission" date="2020-11" db="EMBL/GenBank/DDBJ databases">
        <authorList>
            <person name="Tran Van P."/>
        </authorList>
    </citation>
    <scope>NUCLEOTIDE SEQUENCE</scope>
</reference>
<organism evidence="2">
    <name type="scientific">Timema genevievae</name>
    <name type="common">Walking stick</name>
    <dbReference type="NCBI Taxonomy" id="629358"/>
    <lineage>
        <taxon>Eukaryota</taxon>
        <taxon>Metazoa</taxon>
        <taxon>Ecdysozoa</taxon>
        <taxon>Arthropoda</taxon>
        <taxon>Hexapoda</taxon>
        <taxon>Insecta</taxon>
        <taxon>Pterygota</taxon>
        <taxon>Neoptera</taxon>
        <taxon>Polyneoptera</taxon>
        <taxon>Phasmatodea</taxon>
        <taxon>Timematodea</taxon>
        <taxon>Timematoidea</taxon>
        <taxon>Timematidae</taxon>
        <taxon>Timema</taxon>
    </lineage>
</organism>
<dbReference type="EMBL" id="OE841915">
    <property type="protein sequence ID" value="CAD7597794.1"/>
    <property type="molecule type" value="Genomic_DNA"/>
</dbReference>
<accession>A0A7R9K0M6</accession>
<evidence type="ECO:0000256" key="1">
    <source>
        <dbReference type="SAM" id="MobiDB-lite"/>
    </source>
</evidence>